<dbReference type="AlphaFoldDB" id="A0A3P6HA66"/>
<keyword evidence="3" id="KW-1185">Reference proteome</keyword>
<feature type="region of interest" description="Disordered" evidence="1">
    <location>
        <begin position="271"/>
        <end position="336"/>
    </location>
</feature>
<dbReference type="EMBL" id="UXSR01000913">
    <property type="protein sequence ID" value="VDD77660.1"/>
    <property type="molecule type" value="Genomic_DNA"/>
</dbReference>
<proteinExistence type="predicted"/>
<gene>
    <name evidence="2" type="ORF">MCOS_LOCUS3663</name>
</gene>
<reference evidence="2 3" key="1">
    <citation type="submission" date="2018-10" db="EMBL/GenBank/DDBJ databases">
        <authorList>
            <consortium name="Pathogen Informatics"/>
        </authorList>
    </citation>
    <scope>NUCLEOTIDE SEQUENCE [LARGE SCALE GENOMIC DNA]</scope>
</reference>
<evidence type="ECO:0000313" key="2">
    <source>
        <dbReference type="EMBL" id="VDD77660.1"/>
    </source>
</evidence>
<evidence type="ECO:0000313" key="3">
    <source>
        <dbReference type="Proteomes" id="UP000267029"/>
    </source>
</evidence>
<feature type="region of interest" description="Disordered" evidence="1">
    <location>
        <begin position="366"/>
        <end position="454"/>
    </location>
</feature>
<feature type="compositionally biased region" description="Polar residues" evidence="1">
    <location>
        <begin position="201"/>
        <end position="220"/>
    </location>
</feature>
<feature type="region of interest" description="Disordered" evidence="1">
    <location>
        <begin position="194"/>
        <end position="222"/>
    </location>
</feature>
<dbReference type="OrthoDB" id="447516at2759"/>
<accession>A0A3P6HA66</accession>
<feature type="compositionally biased region" description="Basic residues" evidence="1">
    <location>
        <begin position="382"/>
        <end position="393"/>
    </location>
</feature>
<evidence type="ECO:0000256" key="1">
    <source>
        <dbReference type="SAM" id="MobiDB-lite"/>
    </source>
</evidence>
<name>A0A3P6HA66_MESCO</name>
<feature type="compositionally biased region" description="Basic residues" evidence="1">
    <location>
        <begin position="271"/>
        <end position="285"/>
    </location>
</feature>
<sequence>MELPKGEVETPEAEVHLAAPCLTADVKPLHVDTSICGSDSMHVDVAAPSLSVSAPIDRHSGLEKDVIVVSEEDVSVPSYHWHFSKKVRGHRDVKPTAVSSLSTPPLHSVETEVLELDTDIVKLSGHVEGKPVKPQRQGLLSSKYVISHGDAEASVSGTNNGDDGVDGTVQKCYSYGLSTSEVVTSLPKEGAALLEPGYPADNNSYSDMTASELDTSSQGESMPISPRDFWVHSATPEFKMSYGVGTIDEEAPATDERKKKIKKGFKWPHMSWRRKKSKESRRRRSAVSSSSGVEDGGSPSTTGKRKAKTQKRDKPTSLDEDLGIQADIQPVVQSHEETVPKLAGELRVESLEPTLPSEALMLLNEQNGHQDQSEPPKPKSLFSKKKRSKKHTKAKEVPLQQEPDVSTPKMRKSSSTAASERLQRQTWHHPDQVVVSASEADRKTPPPPPIPRHIDEDISEWLSNAYRCHYTESSPLRRPRPWSTLDFPPRNCTFRNDDHLFPYSITPTKLPSCHWKSDKDYDVPYIDDDALPSNEPEWPLGESRRTMTVTSADAQFLRTALAEGEASDASGEIKWGKKRRSKKYKSLIPFHHREKRSKNHDSPADGASHDPSAFNGTPFDCSFANPYPQTNFRKISTSAKLICVLVVDHVQRVKAIIVYSCSVKSFLYLLDRGTLNPAAEYLNHPVYKCKKPKFSSNLPKVLELWSLSFVIGNIKPTSSYRFKLSLDPNFPPGFLPDGQEVAVGDVVTSSTAGRGNRLTGFLHPNHTTVEAEA</sequence>
<organism evidence="2 3">
    <name type="scientific">Mesocestoides corti</name>
    <name type="common">Flatworm</name>
    <dbReference type="NCBI Taxonomy" id="53468"/>
    <lineage>
        <taxon>Eukaryota</taxon>
        <taxon>Metazoa</taxon>
        <taxon>Spiralia</taxon>
        <taxon>Lophotrochozoa</taxon>
        <taxon>Platyhelminthes</taxon>
        <taxon>Cestoda</taxon>
        <taxon>Eucestoda</taxon>
        <taxon>Cyclophyllidea</taxon>
        <taxon>Mesocestoididae</taxon>
        <taxon>Mesocestoides</taxon>
    </lineage>
</organism>
<dbReference type="Proteomes" id="UP000267029">
    <property type="component" value="Unassembled WGS sequence"/>
</dbReference>
<dbReference type="STRING" id="53468.A0A3P6HA66"/>
<protein>
    <submittedName>
        <fullName evidence="2">Uncharacterized protein</fullName>
    </submittedName>
</protein>